<comment type="caution">
    <text evidence="2">The sequence shown here is derived from an EMBL/GenBank/DDBJ whole genome shotgun (WGS) entry which is preliminary data.</text>
</comment>
<dbReference type="EMBL" id="JAOYFC010000001">
    <property type="protein sequence ID" value="MCV6823220.1"/>
    <property type="molecule type" value="Genomic_DNA"/>
</dbReference>
<dbReference type="RefSeq" id="WP_263952053.1">
    <property type="nucleotide sequence ID" value="NZ_JAOYFC010000001.1"/>
</dbReference>
<sequence>MSQAILEHTNLTVSNAQKTAALLGELFGWKIRWEGASIHDGYSIHVGGDNSYLALYQPKQTLPHSKDNYERVNGLNHIAVVVDDLDTAEERVKQAGLIPGSHADYEPGRRFYFHDHDGIEFEVVEYD</sequence>
<name>A0AAE3IY23_9RHOB</name>
<dbReference type="AlphaFoldDB" id="A0AAE3IY23"/>
<evidence type="ECO:0000259" key="1">
    <source>
        <dbReference type="PROSITE" id="PS51819"/>
    </source>
</evidence>
<reference evidence="2" key="1">
    <citation type="submission" date="2022-10" db="EMBL/GenBank/DDBJ databases">
        <authorList>
            <person name="Yue Y."/>
        </authorList>
    </citation>
    <scope>NUCLEOTIDE SEQUENCE</scope>
    <source>
        <strain evidence="2">Z654</strain>
    </source>
</reference>
<gene>
    <name evidence="2" type="ORF">OH136_01520</name>
</gene>
<accession>A0AAE3IY23</accession>
<dbReference type="CDD" id="cd06587">
    <property type="entry name" value="VOC"/>
    <property type="match status" value="1"/>
</dbReference>
<feature type="domain" description="VOC" evidence="1">
    <location>
        <begin position="5"/>
        <end position="126"/>
    </location>
</feature>
<dbReference type="InterPro" id="IPR037523">
    <property type="entry name" value="VOC_core"/>
</dbReference>
<protein>
    <submittedName>
        <fullName evidence="2">VOC family protein</fullName>
    </submittedName>
</protein>
<keyword evidence="3" id="KW-1185">Reference proteome</keyword>
<dbReference type="PROSITE" id="PS51819">
    <property type="entry name" value="VOC"/>
    <property type="match status" value="1"/>
</dbReference>
<dbReference type="InterPro" id="IPR029068">
    <property type="entry name" value="Glyas_Bleomycin-R_OHBP_Dase"/>
</dbReference>
<dbReference type="Proteomes" id="UP001208041">
    <property type="component" value="Unassembled WGS sequence"/>
</dbReference>
<evidence type="ECO:0000313" key="2">
    <source>
        <dbReference type="EMBL" id="MCV6823220.1"/>
    </source>
</evidence>
<proteinExistence type="predicted"/>
<evidence type="ECO:0000313" key="3">
    <source>
        <dbReference type="Proteomes" id="UP001208041"/>
    </source>
</evidence>
<dbReference type="InterPro" id="IPR004360">
    <property type="entry name" value="Glyas_Fos-R_dOase_dom"/>
</dbReference>
<organism evidence="2 3">
    <name type="scientific">Halocynthiibacter halioticoli</name>
    <dbReference type="NCBI Taxonomy" id="2986804"/>
    <lineage>
        <taxon>Bacteria</taxon>
        <taxon>Pseudomonadati</taxon>
        <taxon>Pseudomonadota</taxon>
        <taxon>Alphaproteobacteria</taxon>
        <taxon>Rhodobacterales</taxon>
        <taxon>Paracoccaceae</taxon>
        <taxon>Halocynthiibacter</taxon>
    </lineage>
</organism>
<dbReference type="Pfam" id="PF00903">
    <property type="entry name" value="Glyoxalase"/>
    <property type="match status" value="1"/>
</dbReference>
<dbReference type="Gene3D" id="3.10.180.10">
    <property type="entry name" value="2,3-Dihydroxybiphenyl 1,2-Dioxygenase, domain 1"/>
    <property type="match status" value="1"/>
</dbReference>
<dbReference type="SUPFAM" id="SSF54593">
    <property type="entry name" value="Glyoxalase/Bleomycin resistance protein/Dihydroxybiphenyl dioxygenase"/>
    <property type="match status" value="1"/>
</dbReference>